<dbReference type="InterPro" id="IPR017946">
    <property type="entry name" value="PLC-like_Pdiesterase_TIM-brl"/>
</dbReference>
<dbReference type="Proteomes" id="UP000006753">
    <property type="component" value="Unassembled WGS sequence"/>
</dbReference>
<dbReference type="eggNOG" id="ENOG502QUGH">
    <property type="taxonomic scope" value="Eukaryota"/>
</dbReference>
<evidence type="ECO:0000313" key="2">
    <source>
        <dbReference type="EMBL" id="EKD15769.1"/>
    </source>
</evidence>
<feature type="domain" description="Phosphatidylinositol-specific phospholipase C X" evidence="1">
    <location>
        <begin position="152"/>
        <end position="303"/>
    </location>
</feature>
<name>K1XTC8_MARBU</name>
<organism evidence="2 3">
    <name type="scientific">Marssonina brunnea f. sp. multigermtubi (strain MB_m1)</name>
    <name type="common">Marssonina leaf spot fungus</name>
    <dbReference type="NCBI Taxonomy" id="1072389"/>
    <lineage>
        <taxon>Eukaryota</taxon>
        <taxon>Fungi</taxon>
        <taxon>Dikarya</taxon>
        <taxon>Ascomycota</taxon>
        <taxon>Pezizomycotina</taxon>
        <taxon>Leotiomycetes</taxon>
        <taxon>Helotiales</taxon>
        <taxon>Drepanopezizaceae</taxon>
        <taxon>Drepanopeziza</taxon>
    </lineage>
</organism>
<evidence type="ECO:0000313" key="3">
    <source>
        <dbReference type="Proteomes" id="UP000006753"/>
    </source>
</evidence>
<dbReference type="STRING" id="1072389.K1XTC8"/>
<dbReference type="HOGENOM" id="CLU_024117_2_0_1"/>
<dbReference type="CDD" id="cd08586">
    <property type="entry name" value="PI-PLCc_BcPLC_like"/>
    <property type="match status" value="1"/>
</dbReference>
<dbReference type="PANTHER" id="PTHR13593">
    <property type="match status" value="1"/>
</dbReference>
<gene>
    <name evidence="2" type="ORF">MBM_05780</name>
</gene>
<proteinExistence type="predicted"/>
<dbReference type="OMA" id="TCHVAPP"/>
<protein>
    <submittedName>
        <fullName evidence="2">Phosphatidylinositol-specific phospholipase C</fullName>
    </submittedName>
</protein>
<dbReference type="InterPro" id="IPR051057">
    <property type="entry name" value="PI-PLC_domain"/>
</dbReference>
<evidence type="ECO:0000259" key="1">
    <source>
        <dbReference type="SMART" id="SM00148"/>
    </source>
</evidence>
<dbReference type="KEGG" id="mbe:MBM_05780"/>
<keyword evidence="3" id="KW-1185">Reference proteome</keyword>
<dbReference type="SMART" id="SM00148">
    <property type="entry name" value="PLCXc"/>
    <property type="match status" value="1"/>
</dbReference>
<dbReference type="PANTHER" id="PTHR13593:SF113">
    <property type="entry name" value="SI:DKEY-266F7.9"/>
    <property type="match status" value="1"/>
</dbReference>
<dbReference type="InParanoid" id="K1XTC8"/>
<sequence length="470" mass="51725">MSGPPLTIRNVTANPIELKVVERFQSANNRGGASNITRVLSGLMNNCTSPSSAQLVAKSESFSTQDVSITIGPFESKTTDIQPNADEVLRLTIEADGQRYRIDTPILSQRSTILSPLSPDPRLEFTGVYLPSASHLALYSSAKLESWMSTLRDETPLSALSIPGTHNSPTHHAALPSVRCQAVSVKEQLENGVRFLDIRVQPQNPGDPSKDGLILVHSAFPVSLTGNKYFRDLLNVVHSFLDAHPSETVIISLKREGTGNSTDQQLSKILHTHYVSNDASRWFAENRIPTLAETRRKVVLIRRFAIDDSLKGEQGGRGWAIDAESWPDNCADGTCTSGDLRIQDFYEVGQHENITKKITYSTDQLERAAQTVCAWPGDADAAAVEAASQPFFMNFLSASNFFRPNCWPHRIAAKVNPSVIEYLCKHHNLTEVSKTGDGSTGIVVCDWVGQNGDWDLIRCIVGMNAKFHLR</sequence>
<dbReference type="RefSeq" id="XP_007293669.1">
    <property type="nucleotide sequence ID" value="XM_007293607.1"/>
</dbReference>
<dbReference type="GO" id="GO:0006629">
    <property type="term" value="P:lipid metabolic process"/>
    <property type="evidence" value="ECO:0007669"/>
    <property type="project" value="InterPro"/>
</dbReference>
<dbReference type="OrthoDB" id="1046782at2759"/>
<reference evidence="2 3" key="1">
    <citation type="journal article" date="2012" name="BMC Genomics">
        <title>Sequencing the genome of Marssonina brunnea reveals fungus-poplar co-evolution.</title>
        <authorList>
            <person name="Zhu S."/>
            <person name="Cao Y.-Z."/>
            <person name="Jiang C."/>
            <person name="Tan B.-Y."/>
            <person name="Wang Z."/>
            <person name="Feng S."/>
            <person name="Zhang L."/>
            <person name="Su X.-H."/>
            <person name="Brejova B."/>
            <person name="Vinar T."/>
            <person name="Xu M."/>
            <person name="Wang M.-X."/>
            <person name="Zhang S.-G."/>
            <person name="Huang M.-R."/>
            <person name="Wu R."/>
            <person name="Zhou Y."/>
        </authorList>
    </citation>
    <scope>NUCLEOTIDE SEQUENCE [LARGE SCALE GENOMIC DNA]</scope>
    <source>
        <strain evidence="2 3">MB_m1</strain>
    </source>
</reference>
<dbReference type="AlphaFoldDB" id="K1XTC8"/>
<dbReference type="SUPFAM" id="SSF51695">
    <property type="entry name" value="PLC-like phosphodiesterases"/>
    <property type="match status" value="1"/>
</dbReference>
<accession>K1XTC8</accession>
<dbReference type="Gene3D" id="3.20.20.190">
    <property type="entry name" value="Phosphatidylinositol (PI) phosphodiesterase"/>
    <property type="match status" value="1"/>
</dbReference>
<dbReference type="EMBL" id="JH921440">
    <property type="protein sequence ID" value="EKD15769.1"/>
    <property type="molecule type" value="Genomic_DNA"/>
</dbReference>
<dbReference type="Pfam" id="PF00388">
    <property type="entry name" value="PI-PLC-X"/>
    <property type="match status" value="1"/>
</dbReference>
<dbReference type="InterPro" id="IPR000909">
    <property type="entry name" value="PLipase_C_PInositol-sp_X_dom"/>
</dbReference>
<dbReference type="GeneID" id="18761715"/>
<dbReference type="PROSITE" id="PS50007">
    <property type="entry name" value="PIPLC_X_DOMAIN"/>
    <property type="match status" value="1"/>
</dbReference>
<dbReference type="GO" id="GO:0008081">
    <property type="term" value="F:phosphoric diester hydrolase activity"/>
    <property type="evidence" value="ECO:0007669"/>
    <property type="project" value="InterPro"/>
</dbReference>